<dbReference type="RefSeq" id="WP_069833669.1">
    <property type="nucleotide sequence ID" value="NZ_MDGQ01000003.1"/>
</dbReference>
<keyword evidence="3" id="KW-1185">Reference proteome</keyword>
<sequence>MKVLFISLSLALSLLFGSTTIDSAVAYDPSGNWELEVELPSGKEEGAITITKDEDGDYEVTLVDTDEDENIELDEVSFDEEEMVMTGEFETEGMAATIEMTFDDDSVEGTISFAGFEITFSGEREK</sequence>
<name>A0A1E5T4Q6_9BACT</name>
<dbReference type="EMBL" id="MDGQ01000003">
    <property type="protein sequence ID" value="OEK06358.1"/>
    <property type="molecule type" value="Genomic_DNA"/>
</dbReference>
<evidence type="ECO:0008006" key="4">
    <source>
        <dbReference type="Google" id="ProtNLM"/>
    </source>
</evidence>
<proteinExistence type="predicted"/>
<protein>
    <recommendedName>
        <fullName evidence="4">Lipocalin-like domain-containing protein</fullName>
    </recommendedName>
</protein>
<evidence type="ECO:0000313" key="2">
    <source>
        <dbReference type="EMBL" id="OEK06358.1"/>
    </source>
</evidence>
<keyword evidence="1" id="KW-0732">Signal</keyword>
<organism evidence="2 3">
    <name type="scientific">Roseivirga misakiensis</name>
    <dbReference type="NCBI Taxonomy" id="1563681"/>
    <lineage>
        <taxon>Bacteria</taxon>
        <taxon>Pseudomonadati</taxon>
        <taxon>Bacteroidota</taxon>
        <taxon>Cytophagia</taxon>
        <taxon>Cytophagales</taxon>
        <taxon>Roseivirgaceae</taxon>
        <taxon>Roseivirga</taxon>
    </lineage>
</organism>
<evidence type="ECO:0000313" key="3">
    <source>
        <dbReference type="Proteomes" id="UP000095552"/>
    </source>
</evidence>
<evidence type="ECO:0000256" key="1">
    <source>
        <dbReference type="SAM" id="SignalP"/>
    </source>
</evidence>
<accession>A0A1E5T4Q6</accession>
<comment type="caution">
    <text evidence="2">The sequence shown here is derived from an EMBL/GenBank/DDBJ whole genome shotgun (WGS) entry which is preliminary data.</text>
</comment>
<feature type="chain" id="PRO_5009185964" description="Lipocalin-like domain-containing protein" evidence="1">
    <location>
        <begin position="27"/>
        <end position="126"/>
    </location>
</feature>
<gene>
    <name evidence="2" type="ORF">BFP71_01385</name>
</gene>
<reference evidence="2 3" key="1">
    <citation type="submission" date="2016-08" db="EMBL/GenBank/DDBJ databases">
        <title>Draft genome of Fabibacter sp. strain SK-8.</title>
        <authorList>
            <person name="Wong S.-K."/>
            <person name="Hamasaki K."/>
            <person name="Yoshizawa S."/>
        </authorList>
    </citation>
    <scope>NUCLEOTIDE SEQUENCE [LARGE SCALE GENOMIC DNA]</scope>
    <source>
        <strain evidence="2 3">SK-8</strain>
    </source>
</reference>
<dbReference type="Proteomes" id="UP000095552">
    <property type="component" value="Unassembled WGS sequence"/>
</dbReference>
<feature type="signal peptide" evidence="1">
    <location>
        <begin position="1"/>
        <end position="26"/>
    </location>
</feature>
<dbReference type="AlphaFoldDB" id="A0A1E5T4Q6"/>